<gene>
    <name evidence="10" type="ORF">SSLN_LOCUS15058</name>
</gene>
<proteinExistence type="inferred from homology"/>
<dbReference type="Proteomes" id="UP000275846">
    <property type="component" value="Unassembled WGS sequence"/>
</dbReference>
<evidence type="ECO:0000256" key="6">
    <source>
        <dbReference type="PIRNR" id="PIRNR006621"/>
    </source>
</evidence>
<dbReference type="OrthoDB" id="9977870at2759"/>
<dbReference type="InterPro" id="IPR035587">
    <property type="entry name" value="DUS-like_FMN-bd"/>
</dbReference>
<feature type="binding site" evidence="8">
    <location>
        <position position="215"/>
    </location>
    <ligand>
        <name>FMN</name>
        <dbReference type="ChEBI" id="CHEBI:58210"/>
    </ligand>
</feature>
<comment type="cofactor">
    <cofactor evidence="1 6 8">
        <name>FMN</name>
        <dbReference type="ChEBI" id="CHEBI:58210"/>
    </cofactor>
</comment>
<dbReference type="EMBL" id="UYSU01039559">
    <property type="protein sequence ID" value="VDM01444.1"/>
    <property type="molecule type" value="Genomic_DNA"/>
</dbReference>
<dbReference type="SUPFAM" id="SSF51395">
    <property type="entry name" value="FMN-linked oxidoreductases"/>
    <property type="match status" value="1"/>
</dbReference>
<keyword evidence="5 6" id="KW-0560">Oxidoreductase</keyword>
<dbReference type="WBParaSite" id="SSLN_0001562201-mRNA-1">
    <property type="protein sequence ID" value="SSLN_0001562201-mRNA-1"/>
    <property type="gene ID" value="SSLN_0001562201"/>
</dbReference>
<dbReference type="GO" id="GO:0017150">
    <property type="term" value="F:tRNA dihydrouridine synthase activity"/>
    <property type="evidence" value="ECO:0007669"/>
    <property type="project" value="InterPro"/>
</dbReference>
<evidence type="ECO:0000256" key="5">
    <source>
        <dbReference type="ARBA" id="ARBA00023002"/>
    </source>
</evidence>
<dbReference type="GO" id="GO:0050660">
    <property type="term" value="F:flavin adenine dinucleotide binding"/>
    <property type="evidence" value="ECO:0007669"/>
    <property type="project" value="InterPro"/>
</dbReference>
<evidence type="ECO:0000256" key="3">
    <source>
        <dbReference type="ARBA" id="ARBA00022643"/>
    </source>
</evidence>
<protein>
    <recommendedName>
        <fullName evidence="6">tRNA-dihydrouridine synthase</fullName>
        <ecNumber evidence="6">1.3.1.-</ecNumber>
    </recommendedName>
</protein>
<feature type="binding site" evidence="8">
    <location>
        <begin position="20"/>
        <end position="22"/>
    </location>
    <ligand>
        <name>FMN</name>
        <dbReference type="ChEBI" id="CHEBI:58210"/>
    </ligand>
</feature>
<evidence type="ECO:0000313" key="10">
    <source>
        <dbReference type="EMBL" id="VDM01444.1"/>
    </source>
</evidence>
<evidence type="ECO:0000313" key="12">
    <source>
        <dbReference type="WBParaSite" id="SSLN_0001562201-mRNA-1"/>
    </source>
</evidence>
<dbReference type="InterPro" id="IPR018517">
    <property type="entry name" value="tRNA_hU_synthase_CS"/>
</dbReference>
<dbReference type="PROSITE" id="PS01136">
    <property type="entry name" value="UPF0034"/>
    <property type="match status" value="1"/>
</dbReference>
<evidence type="ECO:0000259" key="9">
    <source>
        <dbReference type="Pfam" id="PF01207"/>
    </source>
</evidence>
<dbReference type="Pfam" id="PF01207">
    <property type="entry name" value="Dus"/>
    <property type="match status" value="2"/>
</dbReference>
<name>A0A183TF10_SCHSO</name>
<sequence length="377" mass="42343">MDIVSRYISDDVPFVRVSAPMVRYSKLPFRLLVRKHNVDLAYSPMIMSDSFLHSEQVRAIEFTTCPEDRPLIVQLACKTGPDFERCCELLLNQCDGVDINCGCPQSWAMKDGYGAAMLKQPELIADLVKAGRSVVPRWRCPADAADHNKHPTADQPISLPFSLSIKVRLVPTSSSRATGADSSEENVRIKTLNVKLTVELIRRAAAMGLDWVTIHGRTPSQRTSNPCQWEAIHDIIAARIPHLEHGCAPMPIFLNGDVTSIEDAWRAHQLTDCRGVMVARGLLANPALFDPNVAGNGESEHKFRGTCSLLREWLELTTEHSNSTLFKNIHRQAYWMLERHLNKARRKVLHEISDVAGLYNFLHLQCPNTYPSETVQT</sequence>
<dbReference type="PANTHER" id="PTHR11082">
    <property type="entry name" value="TRNA-DIHYDROURIDINE SYNTHASE"/>
    <property type="match status" value="1"/>
</dbReference>
<evidence type="ECO:0000313" key="11">
    <source>
        <dbReference type="Proteomes" id="UP000275846"/>
    </source>
</evidence>
<dbReference type="AlphaFoldDB" id="A0A183TF10"/>
<feature type="binding site" evidence="8">
    <location>
        <position position="166"/>
    </location>
    <ligand>
        <name>FMN</name>
        <dbReference type="ChEBI" id="CHEBI:58210"/>
    </ligand>
</feature>
<keyword evidence="3 6" id="KW-0288">FMN</keyword>
<dbReference type="EC" id="1.3.1.-" evidence="6"/>
<feature type="binding site" evidence="8">
    <location>
        <begin position="279"/>
        <end position="280"/>
    </location>
    <ligand>
        <name>FMN</name>
        <dbReference type="ChEBI" id="CHEBI:58210"/>
    </ligand>
</feature>
<evidence type="ECO:0000256" key="2">
    <source>
        <dbReference type="ARBA" id="ARBA00022630"/>
    </source>
</evidence>
<dbReference type="PANTHER" id="PTHR11082:SF31">
    <property type="entry name" value="TRNA-DIHYDROURIDINE(20A_20B) SYNTHASE [NAD(P)+]-LIKE"/>
    <property type="match status" value="1"/>
</dbReference>
<organism evidence="12">
    <name type="scientific">Schistocephalus solidus</name>
    <name type="common">Tapeworm</name>
    <dbReference type="NCBI Taxonomy" id="70667"/>
    <lineage>
        <taxon>Eukaryota</taxon>
        <taxon>Metazoa</taxon>
        <taxon>Spiralia</taxon>
        <taxon>Lophotrochozoa</taxon>
        <taxon>Platyhelminthes</taxon>
        <taxon>Cestoda</taxon>
        <taxon>Eucestoda</taxon>
        <taxon>Diphyllobothriidea</taxon>
        <taxon>Diphyllobothriidae</taxon>
        <taxon>Schistocephalus</taxon>
    </lineage>
</organism>
<keyword evidence="8" id="KW-0547">Nucleotide-binding</keyword>
<keyword evidence="11" id="KW-1185">Reference proteome</keyword>
<feature type="active site" description="Proton donor" evidence="7">
    <location>
        <position position="103"/>
    </location>
</feature>
<keyword evidence="2 6" id="KW-0285">Flavoprotein</keyword>
<accession>A0A183TF10</accession>
<dbReference type="PIRSF" id="PIRSF006621">
    <property type="entry name" value="Dus"/>
    <property type="match status" value="1"/>
</dbReference>
<feature type="domain" description="DUS-like FMN-binding" evidence="9">
    <location>
        <begin position="19"/>
        <end position="136"/>
    </location>
</feature>
<dbReference type="InterPro" id="IPR013785">
    <property type="entry name" value="Aldolase_TIM"/>
</dbReference>
<feature type="domain" description="DUS-like FMN-binding" evidence="9">
    <location>
        <begin position="195"/>
        <end position="357"/>
    </location>
</feature>
<dbReference type="STRING" id="70667.A0A183TF10"/>
<comment type="function">
    <text evidence="6">Catalyzes the synthesis of dihydrouridine, a modified base found in the D-loop of most tRNAs.</text>
</comment>
<dbReference type="CDD" id="cd02801">
    <property type="entry name" value="DUS_like_FMN"/>
    <property type="match status" value="1"/>
</dbReference>
<reference evidence="10 11" key="2">
    <citation type="submission" date="2018-11" db="EMBL/GenBank/DDBJ databases">
        <authorList>
            <consortium name="Pathogen Informatics"/>
        </authorList>
    </citation>
    <scope>NUCLEOTIDE SEQUENCE [LARGE SCALE GENOMIC DNA]</scope>
    <source>
        <strain evidence="10 11">NST_G2</strain>
    </source>
</reference>
<keyword evidence="4 6" id="KW-0819">tRNA processing</keyword>
<evidence type="ECO:0000256" key="1">
    <source>
        <dbReference type="ARBA" id="ARBA00001917"/>
    </source>
</evidence>
<reference evidence="12" key="1">
    <citation type="submission" date="2016-06" db="UniProtKB">
        <authorList>
            <consortium name="WormBaseParasite"/>
        </authorList>
    </citation>
    <scope>IDENTIFICATION</scope>
</reference>
<evidence type="ECO:0000256" key="4">
    <source>
        <dbReference type="ARBA" id="ARBA00022694"/>
    </source>
</evidence>
<comment type="similarity">
    <text evidence="6">Belongs to the dus family.</text>
</comment>
<feature type="binding site" evidence="8">
    <location>
        <position position="74"/>
    </location>
    <ligand>
        <name>FMN</name>
        <dbReference type="ChEBI" id="CHEBI:58210"/>
    </ligand>
</feature>
<evidence type="ECO:0000256" key="7">
    <source>
        <dbReference type="PIRSR" id="PIRSR006621-1"/>
    </source>
</evidence>
<dbReference type="InterPro" id="IPR001269">
    <property type="entry name" value="DUS_fam"/>
</dbReference>
<dbReference type="Gene3D" id="3.20.20.70">
    <property type="entry name" value="Aldolase class I"/>
    <property type="match status" value="1"/>
</dbReference>
<evidence type="ECO:0000256" key="8">
    <source>
        <dbReference type="PIRSR" id="PIRSR006621-2"/>
    </source>
</evidence>